<dbReference type="Gene3D" id="3.90.400.10">
    <property type="entry name" value="Oligo-1,6-glucosidase, Domain 2"/>
    <property type="match status" value="1"/>
</dbReference>
<dbReference type="InterPro" id="IPR031984">
    <property type="entry name" value="SLC3A2_N"/>
</dbReference>
<dbReference type="Pfam" id="PF00128">
    <property type="entry name" value="Alpha-amylase"/>
    <property type="match status" value="1"/>
</dbReference>
<dbReference type="GO" id="GO:0016324">
    <property type="term" value="C:apical plasma membrane"/>
    <property type="evidence" value="ECO:0007669"/>
    <property type="project" value="TreeGrafter"/>
</dbReference>
<gene>
    <name evidence="9" type="ORF">L9F63_012686</name>
</gene>
<dbReference type="InterPro" id="IPR042280">
    <property type="entry name" value="SLC3A2"/>
</dbReference>
<organism evidence="9 10">
    <name type="scientific">Diploptera punctata</name>
    <name type="common">Pacific beetle cockroach</name>
    <dbReference type="NCBI Taxonomy" id="6984"/>
    <lineage>
        <taxon>Eukaryota</taxon>
        <taxon>Metazoa</taxon>
        <taxon>Ecdysozoa</taxon>
        <taxon>Arthropoda</taxon>
        <taxon>Hexapoda</taxon>
        <taxon>Insecta</taxon>
        <taxon>Pterygota</taxon>
        <taxon>Neoptera</taxon>
        <taxon>Polyneoptera</taxon>
        <taxon>Dictyoptera</taxon>
        <taxon>Blattodea</taxon>
        <taxon>Blaberoidea</taxon>
        <taxon>Blaberidae</taxon>
        <taxon>Diplopterinae</taxon>
        <taxon>Diploptera</taxon>
    </lineage>
</organism>
<evidence type="ECO:0000256" key="5">
    <source>
        <dbReference type="ARBA" id="ARBA00023295"/>
    </source>
</evidence>
<dbReference type="PANTHER" id="PTHR46673:SF1">
    <property type="entry name" value="4F2 CELL-SURFACE ANTIGEN HEAVY CHAIN"/>
    <property type="match status" value="1"/>
</dbReference>
<dbReference type="SUPFAM" id="SSF51445">
    <property type="entry name" value="(Trans)glycosidases"/>
    <property type="match status" value="1"/>
</dbReference>
<evidence type="ECO:0000256" key="1">
    <source>
        <dbReference type="ARBA" id="ARBA00001657"/>
    </source>
</evidence>
<dbReference type="FunFam" id="3.90.400.10:FF:000001">
    <property type="entry name" value="Maltase A3, isoform A"/>
    <property type="match status" value="1"/>
</dbReference>
<feature type="domain" description="Glycosyl hydrolase family 13 catalytic" evidence="8">
    <location>
        <begin position="144"/>
        <end position="368"/>
    </location>
</feature>
<evidence type="ECO:0000313" key="9">
    <source>
        <dbReference type="EMBL" id="KAJ9596102.1"/>
    </source>
</evidence>
<comment type="similarity">
    <text evidence="2">Belongs to the glycosyl hydrolase 13 family.</text>
</comment>
<dbReference type="GO" id="GO:1904273">
    <property type="term" value="P:L-alanine import across plasma membrane"/>
    <property type="evidence" value="ECO:0007669"/>
    <property type="project" value="TreeGrafter"/>
</dbReference>
<keyword evidence="5" id="KW-0326">Glycosidase</keyword>
<dbReference type="Pfam" id="PF16028">
    <property type="entry name" value="SLC3A2_N"/>
    <property type="match status" value="1"/>
</dbReference>
<evidence type="ECO:0000256" key="7">
    <source>
        <dbReference type="SAM" id="Phobius"/>
    </source>
</evidence>
<keyword evidence="7" id="KW-1133">Transmembrane helix</keyword>
<protein>
    <recommendedName>
        <fullName evidence="3">alpha-glucosidase</fullName>
        <ecNumber evidence="3">3.2.1.20</ecNumber>
    </recommendedName>
</protein>
<feature type="compositionally biased region" description="Basic and acidic residues" evidence="6">
    <location>
        <begin position="37"/>
        <end position="57"/>
    </location>
</feature>
<feature type="region of interest" description="Disordered" evidence="6">
    <location>
        <begin position="1"/>
        <end position="65"/>
    </location>
</feature>
<dbReference type="GO" id="GO:0015190">
    <property type="term" value="F:L-leucine transmembrane transporter activity"/>
    <property type="evidence" value="ECO:0007669"/>
    <property type="project" value="TreeGrafter"/>
</dbReference>
<evidence type="ECO:0000256" key="2">
    <source>
        <dbReference type="ARBA" id="ARBA00008061"/>
    </source>
</evidence>
<name>A0AAD8ACZ7_DIPPU</name>
<dbReference type="PANTHER" id="PTHR46673">
    <property type="entry name" value="4F2 CELL-SURFACE ANTIGEN HEAVY CHAIN"/>
    <property type="match status" value="1"/>
</dbReference>
<dbReference type="GO" id="GO:0015823">
    <property type="term" value="P:phenylalanine transport"/>
    <property type="evidence" value="ECO:0007669"/>
    <property type="project" value="TreeGrafter"/>
</dbReference>
<keyword evidence="10" id="KW-1185">Reference proteome</keyword>
<evidence type="ECO:0000313" key="10">
    <source>
        <dbReference type="Proteomes" id="UP001233999"/>
    </source>
</evidence>
<dbReference type="GO" id="GO:0005975">
    <property type="term" value="P:carbohydrate metabolic process"/>
    <property type="evidence" value="ECO:0007669"/>
    <property type="project" value="InterPro"/>
</dbReference>
<comment type="caution">
    <text evidence="9">The sequence shown here is derived from an EMBL/GenBank/DDBJ whole genome shotgun (WGS) entry which is preliminary data.</text>
</comment>
<dbReference type="Proteomes" id="UP001233999">
    <property type="component" value="Unassembled WGS sequence"/>
</dbReference>
<reference evidence="9" key="2">
    <citation type="submission" date="2023-05" db="EMBL/GenBank/DDBJ databases">
        <authorList>
            <person name="Fouks B."/>
        </authorList>
    </citation>
    <scope>NUCLEOTIDE SEQUENCE</scope>
    <source>
        <strain evidence="9">Stay&amp;Tobe</strain>
        <tissue evidence="9">Testes</tissue>
    </source>
</reference>
<dbReference type="InterPro" id="IPR006047">
    <property type="entry name" value="GH13_cat_dom"/>
</dbReference>
<reference evidence="9" key="1">
    <citation type="journal article" date="2023" name="IScience">
        <title>Live-bearing cockroach genome reveals convergent evolutionary mechanisms linked to viviparity in insects and beyond.</title>
        <authorList>
            <person name="Fouks B."/>
            <person name="Harrison M.C."/>
            <person name="Mikhailova A.A."/>
            <person name="Marchal E."/>
            <person name="English S."/>
            <person name="Carruthers M."/>
            <person name="Jennings E.C."/>
            <person name="Chiamaka E.L."/>
            <person name="Frigard R.A."/>
            <person name="Pippel M."/>
            <person name="Attardo G.M."/>
            <person name="Benoit J.B."/>
            <person name="Bornberg-Bauer E."/>
            <person name="Tobe S.S."/>
        </authorList>
    </citation>
    <scope>NUCLEOTIDE SEQUENCE</scope>
    <source>
        <strain evidence="9">Stay&amp;Tobe</strain>
    </source>
</reference>
<dbReference type="InterPro" id="IPR045857">
    <property type="entry name" value="O16G_dom_2"/>
</dbReference>
<dbReference type="GO" id="GO:0015180">
    <property type="term" value="F:L-alanine transmembrane transporter activity"/>
    <property type="evidence" value="ECO:0007669"/>
    <property type="project" value="TreeGrafter"/>
</dbReference>
<keyword evidence="7" id="KW-0812">Transmembrane</keyword>
<evidence type="ECO:0000256" key="4">
    <source>
        <dbReference type="ARBA" id="ARBA00023180"/>
    </source>
</evidence>
<feature type="compositionally biased region" description="Basic and acidic residues" evidence="6">
    <location>
        <begin position="1"/>
        <end position="12"/>
    </location>
</feature>
<feature type="non-terminal residue" evidence="9">
    <location>
        <position position="1"/>
    </location>
</feature>
<sequence>MNNDVESPREISEGNIQLAEKGSNGEHLPQSSNTLKENGDKDDGAAEKLVGTKDTPEVKFTSTDTQNGDAKIEIEKIAFVGMGKEELMKFANDPFWVRLRWFLFILFWLLWVAMLAGAVAIIVMAPKCAAPAPLKWWEQGPLYKIFLPAFKDGSDPQDGIGDLKGLESKLKYIESLGVKGISLSGILKTSSEKEESVEDFKLVNSTYGTLDQFKNLLTTLKEKGIQLLLSFVPNHTGNNHDWFIKSEQNDSVYKDYYVWSPGKLDVTGNHIPPNNWVSVTGGSAWTWSEVRKSFYLHQFLPEQPDLNFANSKVVDEFKSMFEFWIKLDEVPAASTGTIHDEYDYYSHKKTTNLPGMIDILAEWRNAIRNYSSDA</sequence>
<feature type="transmembrane region" description="Helical" evidence="7">
    <location>
        <begin position="101"/>
        <end position="125"/>
    </location>
</feature>
<evidence type="ECO:0000256" key="6">
    <source>
        <dbReference type="SAM" id="MobiDB-lite"/>
    </source>
</evidence>
<evidence type="ECO:0000256" key="3">
    <source>
        <dbReference type="ARBA" id="ARBA00012741"/>
    </source>
</evidence>
<dbReference type="GO" id="GO:0016323">
    <property type="term" value="C:basolateral plasma membrane"/>
    <property type="evidence" value="ECO:0007669"/>
    <property type="project" value="TreeGrafter"/>
</dbReference>
<accession>A0AAD8ACZ7</accession>
<dbReference type="InterPro" id="IPR017853">
    <property type="entry name" value="GH"/>
</dbReference>
<evidence type="ECO:0000259" key="8">
    <source>
        <dbReference type="SMART" id="SM00642"/>
    </source>
</evidence>
<keyword evidence="7" id="KW-0472">Membrane</keyword>
<dbReference type="GO" id="GO:0004558">
    <property type="term" value="F:alpha-1,4-glucosidase activity"/>
    <property type="evidence" value="ECO:0007669"/>
    <property type="project" value="UniProtKB-EC"/>
</dbReference>
<comment type="catalytic activity">
    <reaction evidence="1">
        <text>Hydrolysis of terminal, non-reducing (1-&gt;4)-linked alpha-D-glucose residues with release of alpha-D-glucose.</text>
        <dbReference type="EC" id="3.2.1.20"/>
    </reaction>
</comment>
<dbReference type="GO" id="GO:0015173">
    <property type="term" value="F:aromatic amino acid transmembrane transporter activity"/>
    <property type="evidence" value="ECO:0007669"/>
    <property type="project" value="TreeGrafter"/>
</dbReference>
<dbReference type="GO" id="GO:1903801">
    <property type="term" value="P:L-leucine import across plasma membrane"/>
    <property type="evidence" value="ECO:0007669"/>
    <property type="project" value="TreeGrafter"/>
</dbReference>
<proteinExistence type="inferred from homology"/>
<dbReference type="AlphaFoldDB" id="A0AAD8ACZ7"/>
<dbReference type="EMBL" id="JASPKZ010002294">
    <property type="protein sequence ID" value="KAJ9596102.1"/>
    <property type="molecule type" value="Genomic_DNA"/>
</dbReference>
<keyword evidence="4" id="KW-0325">Glycoprotein</keyword>
<keyword evidence="5" id="KW-0378">Hydrolase</keyword>
<dbReference type="SMART" id="SM00642">
    <property type="entry name" value="Aamy"/>
    <property type="match status" value="1"/>
</dbReference>
<dbReference type="Gene3D" id="3.20.20.80">
    <property type="entry name" value="Glycosidases"/>
    <property type="match status" value="1"/>
</dbReference>
<dbReference type="EC" id="3.2.1.20" evidence="3"/>